<feature type="domain" description="Nucleotidyl transferase" evidence="1">
    <location>
        <begin position="3"/>
        <end position="230"/>
    </location>
</feature>
<dbReference type="AlphaFoldDB" id="A0A0S4LIS9"/>
<dbReference type="InterPro" id="IPR005835">
    <property type="entry name" value="NTP_transferase_dom"/>
</dbReference>
<evidence type="ECO:0000259" key="1">
    <source>
        <dbReference type="Pfam" id="PF00483"/>
    </source>
</evidence>
<accession>A0A0S4LIS9</accession>
<dbReference type="InterPro" id="IPR013446">
    <property type="entry name" value="G1P_cyt_trans-like"/>
</dbReference>
<organism evidence="2 3">
    <name type="scientific">Candidatus Nitrospira nitrosa</name>
    <dbReference type="NCBI Taxonomy" id="1742972"/>
    <lineage>
        <taxon>Bacteria</taxon>
        <taxon>Pseudomonadati</taxon>
        <taxon>Nitrospirota</taxon>
        <taxon>Nitrospiria</taxon>
        <taxon>Nitrospirales</taxon>
        <taxon>Nitrospiraceae</taxon>
        <taxon>Nitrospira</taxon>
    </lineage>
</organism>
<evidence type="ECO:0000313" key="3">
    <source>
        <dbReference type="Proteomes" id="UP000199032"/>
    </source>
</evidence>
<dbReference type="InterPro" id="IPR029044">
    <property type="entry name" value="Nucleotide-diphossugar_trans"/>
</dbReference>
<dbReference type="OrthoDB" id="9788272at2"/>
<name>A0A0S4LIS9_9BACT</name>
<keyword evidence="3" id="KW-1185">Reference proteome</keyword>
<dbReference type="EMBL" id="CZQA01000009">
    <property type="protein sequence ID" value="CUS36573.1"/>
    <property type="molecule type" value="Genomic_DNA"/>
</dbReference>
<protein>
    <submittedName>
        <fullName evidence="2">Glucose-1-phosphate cytidylyltransferase</fullName>
    </submittedName>
</protein>
<dbReference type="Proteomes" id="UP000199032">
    <property type="component" value="Unassembled WGS sequence"/>
</dbReference>
<evidence type="ECO:0000313" key="2">
    <source>
        <dbReference type="EMBL" id="CUS36573.1"/>
    </source>
</evidence>
<sequence>MKVVLFCGGLGMRLREYSESIPKPMVPIGYRPIMWHVMKYYAYFGHKDFILCLGHGADVVKRYFLQYDECQSNDFTLSQGGRHVDLVSSDIQDWNITFADTGVISNIGQRLKAVEKYLEGEDMFLANYSDGLTDLPLASYIEHFRAHDKIASCICITPPLSYHVISLRHDDHVDKIECMNRGTMKVNGGYFIFKKDIFRYIQPGEELVVEPFQRLIKENQLIGYRHDGYWECMDTFKDKQRLDEMYARGEAPWELWKHPQHRLQEQELECQRTTR</sequence>
<dbReference type="Gene3D" id="3.90.550.10">
    <property type="entry name" value="Spore Coat Polysaccharide Biosynthesis Protein SpsA, Chain A"/>
    <property type="match status" value="1"/>
</dbReference>
<proteinExistence type="predicted"/>
<dbReference type="Pfam" id="PF00483">
    <property type="entry name" value="NTP_transferase"/>
    <property type="match status" value="1"/>
</dbReference>
<dbReference type="PANTHER" id="PTHR47183">
    <property type="entry name" value="GLUCOSE-1-PHOSPHATE CYTIDYLYLTRANSFERASE-RELATED"/>
    <property type="match status" value="1"/>
</dbReference>
<dbReference type="RefSeq" id="WP_090749125.1">
    <property type="nucleotide sequence ID" value="NZ_CZQA01000009.1"/>
</dbReference>
<dbReference type="GO" id="GO:0047343">
    <property type="term" value="F:glucose-1-phosphate cytidylyltransferase activity"/>
    <property type="evidence" value="ECO:0007669"/>
    <property type="project" value="InterPro"/>
</dbReference>
<gene>
    <name evidence="2" type="ORF">COMA1_30126</name>
</gene>
<dbReference type="STRING" id="1742972.COMA1_30126"/>
<keyword evidence="2" id="KW-0808">Transferase</keyword>
<dbReference type="SUPFAM" id="SSF53448">
    <property type="entry name" value="Nucleotide-diphospho-sugar transferases"/>
    <property type="match status" value="1"/>
</dbReference>
<dbReference type="PANTHER" id="PTHR47183:SF3">
    <property type="entry name" value="TRANSFERASE"/>
    <property type="match status" value="1"/>
</dbReference>
<reference evidence="2 3" key="1">
    <citation type="submission" date="2015-10" db="EMBL/GenBank/DDBJ databases">
        <authorList>
            <person name="Gilbert D.G."/>
        </authorList>
    </citation>
    <scope>NUCLEOTIDE SEQUENCE [LARGE SCALE GENOMIC DNA]</scope>
    <source>
        <strain evidence="2">COMA1</strain>
    </source>
</reference>
<keyword evidence="2" id="KW-0548">Nucleotidyltransferase</keyword>